<protein>
    <recommendedName>
        <fullName evidence="4">Glycosyltransferase RgtA/B/C/D-like domain-containing protein</fullName>
    </recommendedName>
</protein>
<keyword evidence="1" id="KW-0812">Transmembrane</keyword>
<keyword evidence="1" id="KW-1133">Transmembrane helix</keyword>
<sequence length="556" mass="64061">MKKIFQAISDSNTKQKFYELLPYFIIVLIITLPWFFKFGYLFFMDMVWGPNMNIDFTSSLSPLFLIINGLGVILPFGFLEKMFVALIFFLILLAGRKIASNFTDNKWLVFISSLFGLFNPFVYDRAMYGQFGLLLAFGLLAYAVGYLIDFLISKKDNKIIIAGIFIALSIMFSPHFLFFGGIFSILFFLLYLYLISSGHFKKEKILKLAGIFLALIVLINAFWIIGLIVNSFDQTKAGNIEVTENDLYYFRTTGENQLDALKNVVLMVGFWGENQNRYVDLKAVGGWWKSFCVILPIIILGFFVGLKEKRKELRYLSYGLLIVFILSIILALGIRIEFLKKIMFAIFHYVPLYKVFREPQKWVAMLVIIYQVFLTFGLTQLAKFKIYKQNSGIIKVILGVLIIMQAPLMLWGLGGQIKPAKYPADWLTADKYITEHSDCQSKTLILPWHMYLGFDFTKRVIANPTDVFFTCPVIRGTNMEAGAIYDNSGDLTSKAIVEWIDDKGQSLILQENNLNIGYIILLKEVDWELYNFLGNVDYLSLEMETENLKLYKYNLE</sequence>
<feature type="transmembrane region" description="Helical" evidence="1">
    <location>
        <begin position="318"/>
        <end position="336"/>
    </location>
</feature>
<feature type="transmembrane region" description="Helical" evidence="1">
    <location>
        <begin position="393"/>
        <end position="413"/>
    </location>
</feature>
<evidence type="ECO:0000256" key="1">
    <source>
        <dbReference type="SAM" id="Phobius"/>
    </source>
</evidence>
<evidence type="ECO:0008006" key="4">
    <source>
        <dbReference type="Google" id="ProtNLM"/>
    </source>
</evidence>
<keyword evidence="1" id="KW-0472">Membrane</keyword>
<dbReference type="STRING" id="1798002.A2478_03730"/>
<feature type="transmembrane region" description="Helical" evidence="1">
    <location>
        <begin position="129"/>
        <end position="148"/>
    </location>
</feature>
<dbReference type="AlphaFoldDB" id="A0A1F5T0X9"/>
<comment type="caution">
    <text evidence="2">The sequence shown here is derived from an EMBL/GenBank/DDBJ whole genome shotgun (WGS) entry which is preliminary data.</text>
</comment>
<feature type="transmembrane region" description="Helical" evidence="1">
    <location>
        <begin position="208"/>
        <end position="229"/>
    </location>
</feature>
<feature type="transmembrane region" description="Helical" evidence="1">
    <location>
        <begin position="362"/>
        <end position="381"/>
    </location>
</feature>
<reference evidence="2 3" key="1">
    <citation type="journal article" date="2016" name="Nat. Commun.">
        <title>Thousands of microbial genomes shed light on interconnected biogeochemical processes in an aquifer system.</title>
        <authorList>
            <person name="Anantharaman K."/>
            <person name="Brown C.T."/>
            <person name="Hug L.A."/>
            <person name="Sharon I."/>
            <person name="Castelle C.J."/>
            <person name="Probst A.J."/>
            <person name="Thomas B.C."/>
            <person name="Singh A."/>
            <person name="Wilkins M.J."/>
            <person name="Karaoz U."/>
            <person name="Brodie E.L."/>
            <person name="Williams K.H."/>
            <person name="Hubbard S.S."/>
            <person name="Banfield J.F."/>
        </authorList>
    </citation>
    <scope>NUCLEOTIDE SEQUENCE [LARGE SCALE GENOMIC DNA]</scope>
</reference>
<name>A0A1F5T0X9_9BACT</name>
<feature type="transmembrane region" description="Helical" evidence="1">
    <location>
        <begin position="20"/>
        <end position="43"/>
    </location>
</feature>
<feature type="transmembrane region" description="Helical" evidence="1">
    <location>
        <begin position="63"/>
        <end position="95"/>
    </location>
</feature>
<gene>
    <name evidence="2" type="ORF">A2478_03730</name>
</gene>
<organism evidence="2 3">
    <name type="scientific">Candidatus Falkowbacteria bacterium RIFOXYC2_FULL_36_12</name>
    <dbReference type="NCBI Taxonomy" id="1798002"/>
    <lineage>
        <taxon>Bacteria</taxon>
        <taxon>Candidatus Falkowiibacteriota</taxon>
    </lineage>
</organism>
<dbReference type="EMBL" id="MFGJ01000006">
    <property type="protein sequence ID" value="OGF32403.1"/>
    <property type="molecule type" value="Genomic_DNA"/>
</dbReference>
<evidence type="ECO:0000313" key="2">
    <source>
        <dbReference type="EMBL" id="OGF32403.1"/>
    </source>
</evidence>
<evidence type="ECO:0000313" key="3">
    <source>
        <dbReference type="Proteomes" id="UP000179001"/>
    </source>
</evidence>
<accession>A0A1F5T0X9</accession>
<feature type="transmembrane region" description="Helical" evidence="1">
    <location>
        <begin position="178"/>
        <end position="196"/>
    </location>
</feature>
<proteinExistence type="predicted"/>
<dbReference type="Proteomes" id="UP000179001">
    <property type="component" value="Unassembled WGS sequence"/>
</dbReference>
<feature type="transmembrane region" description="Helical" evidence="1">
    <location>
        <begin position="287"/>
        <end position="306"/>
    </location>
</feature>